<dbReference type="Gene3D" id="3.40.50.10490">
    <property type="entry name" value="Glucose-6-phosphate isomerase like protein, domain 1"/>
    <property type="match status" value="1"/>
</dbReference>
<dbReference type="GO" id="GO:0097367">
    <property type="term" value="F:carbohydrate derivative binding"/>
    <property type="evidence" value="ECO:0007669"/>
    <property type="project" value="InterPro"/>
</dbReference>
<evidence type="ECO:0000256" key="1">
    <source>
        <dbReference type="HAMAP-Rule" id="MF_01240"/>
    </source>
</evidence>
<dbReference type="InterPro" id="IPR050099">
    <property type="entry name" value="SIS_GmhA/DiaA_subfam"/>
</dbReference>
<keyword evidence="4" id="KW-1185">Reference proteome</keyword>
<dbReference type="GO" id="GO:1901135">
    <property type="term" value="P:carbohydrate derivative metabolic process"/>
    <property type="evidence" value="ECO:0007669"/>
    <property type="project" value="InterPro"/>
</dbReference>
<feature type="domain" description="SIS" evidence="2">
    <location>
        <begin position="31"/>
        <end position="209"/>
    </location>
</feature>
<dbReference type="SUPFAM" id="SSF53697">
    <property type="entry name" value="SIS domain"/>
    <property type="match status" value="1"/>
</dbReference>
<dbReference type="PANTHER" id="PTHR30390:SF7">
    <property type="entry name" value="PHOSPHOHEPTOSE ISOMERASE"/>
    <property type="match status" value="1"/>
</dbReference>
<evidence type="ECO:0000259" key="2">
    <source>
        <dbReference type="PROSITE" id="PS51464"/>
    </source>
</evidence>
<proteinExistence type="inferred from homology"/>
<dbReference type="AlphaFoldDB" id="A0A3A1R348"/>
<dbReference type="InterPro" id="IPR001347">
    <property type="entry name" value="SIS_dom"/>
</dbReference>
<name>A0A3A1R348_9BACI</name>
<accession>A0A3A1R348</accession>
<sequence>MLHSYFRELKALLNKVEENEKESIKKAACKIAGCIQGNGIVHVFGCGHSHIIGEELFYRAGGLVPISPILVEDVMLHKGAVRSSQLEKDEQFAEKIMSHVDIRSNDVVIVVSTSGRNPVPIDVAEMAKSGGAFVIGITSLRYSKTQSSRHHSGHFLSDSVDLVIDNHVEVGDALMKADELETPFGTGSTVIGTAIANGMMAEAVDEMIKSGFRPPIFKSGNVDGAEEHNRLLIEQYKDRIPMLVL</sequence>
<dbReference type="OrthoDB" id="9805185at2"/>
<dbReference type="RefSeq" id="WP_119546602.1">
    <property type="nucleotide sequence ID" value="NZ_QXIR01000010.1"/>
</dbReference>
<comment type="similarity">
    <text evidence="1">Belongs to the UPF0309 family.</text>
</comment>
<dbReference type="CDD" id="cd05013">
    <property type="entry name" value="SIS_RpiR"/>
    <property type="match status" value="1"/>
</dbReference>
<dbReference type="PROSITE" id="PS51464">
    <property type="entry name" value="SIS"/>
    <property type="match status" value="1"/>
</dbReference>
<evidence type="ECO:0000313" key="4">
    <source>
        <dbReference type="Proteomes" id="UP000265801"/>
    </source>
</evidence>
<dbReference type="InterPro" id="IPR035472">
    <property type="entry name" value="RpiR-like_SIS"/>
</dbReference>
<keyword evidence="3" id="KW-0413">Isomerase</keyword>
<protein>
    <recommendedName>
        <fullName evidence="1">UPF0309 protein D3H55_09115</fullName>
    </recommendedName>
</protein>
<gene>
    <name evidence="3" type="ORF">D3H55_09115</name>
</gene>
<dbReference type="InterPro" id="IPR046348">
    <property type="entry name" value="SIS_dom_sf"/>
</dbReference>
<evidence type="ECO:0000313" key="3">
    <source>
        <dbReference type="EMBL" id="RIW34664.1"/>
    </source>
</evidence>
<dbReference type="HAMAP" id="MF_01240">
    <property type="entry name" value="UPF0309"/>
    <property type="match status" value="1"/>
</dbReference>
<dbReference type="PANTHER" id="PTHR30390">
    <property type="entry name" value="SEDOHEPTULOSE 7-PHOSPHATE ISOMERASE / DNAA INITIATOR-ASSOCIATING FACTOR FOR REPLICATION INITIATION"/>
    <property type="match status" value="1"/>
</dbReference>
<reference evidence="3 4" key="1">
    <citation type="submission" date="2018-09" db="EMBL/GenBank/DDBJ databases">
        <title>Bacillus saliacetes sp. nov., isolated from Thai shrimp paste (Ka-pi).</title>
        <authorList>
            <person name="Daroonpunt R."/>
            <person name="Tanasupawat S."/>
            <person name="Yiamsombut S."/>
        </authorList>
    </citation>
    <scope>NUCLEOTIDE SEQUENCE [LARGE SCALE GENOMIC DNA]</scope>
    <source>
        <strain evidence="3 4">SKP7-4</strain>
    </source>
</reference>
<dbReference type="InterPro" id="IPR022951">
    <property type="entry name" value="UPF0309"/>
</dbReference>
<dbReference type="GO" id="GO:0016853">
    <property type="term" value="F:isomerase activity"/>
    <property type="evidence" value="ECO:0007669"/>
    <property type="project" value="UniProtKB-KW"/>
</dbReference>
<dbReference type="EMBL" id="QXIR01000010">
    <property type="protein sequence ID" value="RIW34664.1"/>
    <property type="molecule type" value="Genomic_DNA"/>
</dbReference>
<dbReference type="NCBIfam" id="NF002805">
    <property type="entry name" value="PRK02947.1"/>
    <property type="match status" value="1"/>
</dbReference>
<organism evidence="3 4">
    <name type="scientific">Bacillus salacetis</name>
    <dbReference type="NCBI Taxonomy" id="2315464"/>
    <lineage>
        <taxon>Bacteria</taxon>
        <taxon>Bacillati</taxon>
        <taxon>Bacillota</taxon>
        <taxon>Bacilli</taxon>
        <taxon>Bacillales</taxon>
        <taxon>Bacillaceae</taxon>
        <taxon>Bacillus</taxon>
    </lineage>
</organism>
<dbReference type="Pfam" id="PF13580">
    <property type="entry name" value="SIS_2"/>
    <property type="match status" value="1"/>
</dbReference>
<dbReference type="Proteomes" id="UP000265801">
    <property type="component" value="Unassembled WGS sequence"/>
</dbReference>
<comment type="caution">
    <text evidence="3">The sequence shown here is derived from an EMBL/GenBank/DDBJ whole genome shotgun (WGS) entry which is preliminary data.</text>
</comment>